<organism evidence="16 17">
    <name type="scientific">Epicoccum nigrum</name>
    <name type="common">Soil fungus</name>
    <name type="synonym">Epicoccum purpurascens</name>
    <dbReference type="NCBI Taxonomy" id="105696"/>
    <lineage>
        <taxon>Eukaryota</taxon>
        <taxon>Fungi</taxon>
        <taxon>Dikarya</taxon>
        <taxon>Ascomycota</taxon>
        <taxon>Pezizomycotina</taxon>
        <taxon>Dothideomycetes</taxon>
        <taxon>Pleosporomycetidae</taxon>
        <taxon>Pleosporales</taxon>
        <taxon>Pleosporineae</taxon>
        <taxon>Didymellaceae</taxon>
        <taxon>Epicoccum</taxon>
    </lineage>
</organism>
<keyword evidence="9 13" id="KW-0779">Telomere</keyword>
<dbReference type="GO" id="GO:0046872">
    <property type="term" value="F:metal ion binding"/>
    <property type="evidence" value="ECO:0007669"/>
    <property type="project" value="UniProtKB-KW"/>
</dbReference>
<evidence type="ECO:0000256" key="12">
    <source>
        <dbReference type="ARBA" id="ARBA00048173"/>
    </source>
</evidence>
<dbReference type="GO" id="GO:0070034">
    <property type="term" value="F:telomerase RNA binding"/>
    <property type="evidence" value="ECO:0007669"/>
    <property type="project" value="TreeGrafter"/>
</dbReference>
<evidence type="ECO:0000256" key="14">
    <source>
        <dbReference type="SAM" id="MobiDB-lite"/>
    </source>
</evidence>
<dbReference type="InterPro" id="IPR000477">
    <property type="entry name" value="RT_dom"/>
</dbReference>
<keyword evidence="7 13" id="KW-0479">Metal-binding</keyword>
<sequence>MKRKCTSSHSGGPRKKAHLVDQSASATPASIKQPVLQRFYPQLLTLRHYLLSVLPKSSKNRRRKLAQLGQPIAIENASAACSLDIELGQLLDSTVIGGRAAAKKEDEEQLTRERNRDIETFTQRLSPVVTENTFKPGYFLQSGIVDFVIWRLFNRSSSHKLRHLLCHGFEQSGSAYRQNDIQENVASSIPGVFASHSNSYVRALKGPMWCRLHAILGKEGERIMIDMLTDCAIFRPVDGTSANYYQMSGPPIADLEPCQISKTASTGSLHAYVSGDTPTNLQPNCRTPCKISFVRSRMFYAKAALNANGGIRFGMRHIHVLNRFPRRDDKQQTIQIMRYIFPRQYGLHNVFTSKVDSRETAMPLKDYSLREKEIHQHMCRELGDKINNTEEIVKWKLRVPKRLRGDLVFMIEKLRTLNQRCSYTEMLRHYCPVESVSLSSKPYWKTTHPRIGDAHPEGFTSDSGERILPDQRSSDKACFTDMACPTAHVSAFCRAVIAKVIPKGFWGDSDNKRTIMHYIDRFVGLRKFETLTLHQVTQKLQITSLAWLQLPGQAATTKLALSDFHKRNEIFQEFVYWVFDSFLIPLIRTNFYVTESNAHRNRLFYFRHDVWRMLTEPSLTTLRLKMFEEMPDERVNRILAVRPLGFSKVRLLPKKQGVRMIMNLKRKQQVVRYGASTLGKSINTVMAPVFNAITYEKNLHPEKFGSSLFSVTDMFSRIEGFKASLREHGLQDRQLYFAKIDVISCFDTIPQQRLLSMMDRLMSAQTYQTGKHVEISPLGVLQRLDGRHTSPAPLKRWMSHTVAAKDAEPFDRLVQNKLVGTKSNTVFVNTNLQQQELKDDLMHLLREHVECNLVKIGKRFYRQRTGIPQGSVLSSILCNYFYAELERDVLGFALSHDCLLLRLLDDFLLITVDRQRAERFVRIMHRGNADYGVRVKASKSMTNFDVVTDEGLRIPNCSPSTQFLYCGICINTSTLEVRKNSERFTRADVGNSLTTELSKVPGQTFHRKALNGFKIQLKAMFIDTALNSISTVLTNLHQSFHEAAVRCLEYVRVLAKVRTTCSSLLIRTVDSIIALAFVMVQRRARSRSDIRLVHVQSIVSRRQLQWLACKAFSAVFQRAQTKHGALLAWLERSLKAARISNAAERELLEAAVGAWQQR</sequence>
<dbReference type="EC" id="2.7.7.49" evidence="2 13"/>
<dbReference type="CDD" id="cd01648">
    <property type="entry name" value="TERT"/>
    <property type="match status" value="1"/>
</dbReference>
<evidence type="ECO:0000256" key="2">
    <source>
        <dbReference type="ARBA" id="ARBA00012493"/>
    </source>
</evidence>
<reference evidence="16 17" key="1">
    <citation type="journal article" date="2017" name="Genome Announc.">
        <title>Genome sequence of the saprophytic ascomycete Epicoccum nigrum ICMP 19927 strain isolated from New Zealand.</title>
        <authorList>
            <person name="Fokin M."/>
            <person name="Fleetwood D."/>
            <person name="Weir B.S."/>
            <person name="Villas-Boas S.G."/>
        </authorList>
    </citation>
    <scope>NUCLEOTIDE SEQUENCE [LARGE SCALE GENOMIC DNA]</scope>
    <source>
        <strain evidence="16 17">ICMP 19927</strain>
    </source>
</reference>
<dbReference type="Gene3D" id="3.30.70.2630">
    <property type="match status" value="1"/>
</dbReference>
<evidence type="ECO:0000256" key="6">
    <source>
        <dbReference type="ARBA" id="ARBA00022695"/>
    </source>
</evidence>
<dbReference type="InParanoid" id="A0A1Y2MCI9"/>
<evidence type="ECO:0000259" key="15">
    <source>
        <dbReference type="PROSITE" id="PS50878"/>
    </source>
</evidence>
<dbReference type="GO" id="GO:0007004">
    <property type="term" value="P:telomere maintenance via telomerase"/>
    <property type="evidence" value="ECO:0007669"/>
    <property type="project" value="TreeGrafter"/>
</dbReference>
<keyword evidence="5 13" id="KW-0808">Transferase</keyword>
<dbReference type="InterPro" id="IPR049139">
    <property type="entry name" value="TERT_C"/>
</dbReference>
<dbReference type="GO" id="GO:0042162">
    <property type="term" value="F:telomeric DNA binding"/>
    <property type="evidence" value="ECO:0007669"/>
    <property type="project" value="TreeGrafter"/>
</dbReference>
<dbReference type="AlphaFoldDB" id="A0A1Y2MCI9"/>
<evidence type="ECO:0000256" key="3">
    <source>
        <dbReference type="ARBA" id="ARBA00016182"/>
    </source>
</evidence>
<dbReference type="InterPro" id="IPR043502">
    <property type="entry name" value="DNA/RNA_pol_sf"/>
</dbReference>
<dbReference type="Pfam" id="PF21399">
    <property type="entry name" value="TERT_C"/>
    <property type="match status" value="1"/>
</dbReference>
<keyword evidence="17" id="KW-1185">Reference proteome</keyword>
<dbReference type="Gene3D" id="1.10.357.90">
    <property type="match status" value="1"/>
</dbReference>
<dbReference type="FunCoup" id="A0A1Y2MCI9">
    <property type="interactions" value="290"/>
</dbReference>
<proteinExistence type="inferred from homology"/>
<gene>
    <name evidence="16" type="ORF">B5807_01552</name>
</gene>
<dbReference type="STRING" id="105696.A0A1Y2MCI9"/>
<dbReference type="Pfam" id="PF12009">
    <property type="entry name" value="Telomerase_RBD"/>
    <property type="match status" value="1"/>
</dbReference>
<evidence type="ECO:0000256" key="5">
    <source>
        <dbReference type="ARBA" id="ARBA00022679"/>
    </source>
</evidence>
<dbReference type="SUPFAM" id="SSF56672">
    <property type="entry name" value="DNA/RNA polymerases"/>
    <property type="match status" value="1"/>
</dbReference>
<dbReference type="InterPro" id="IPR021891">
    <property type="entry name" value="Telomerase_RBD"/>
</dbReference>
<feature type="region of interest" description="Disordered" evidence="14">
    <location>
        <begin position="1"/>
        <end position="27"/>
    </location>
</feature>
<dbReference type="Pfam" id="PF00078">
    <property type="entry name" value="RVT_1"/>
    <property type="match status" value="1"/>
</dbReference>
<dbReference type="GO" id="GO:0003720">
    <property type="term" value="F:telomerase activity"/>
    <property type="evidence" value="ECO:0007669"/>
    <property type="project" value="InterPro"/>
</dbReference>
<evidence type="ECO:0000256" key="10">
    <source>
        <dbReference type="ARBA" id="ARBA00022918"/>
    </source>
</evidence>
<feature type="compositionally biased region" description="Basic residues" evidence="14">
    <location>
        <begin position="1"/>
        <end position="17"/>
    </location>
</feature>
<keyword evidence="6 13" id="KW-0548">Nucleotidyltransferase</keyword>
<dbReference type="Proteomes" id="UP000193240">
    <property type="component" value="Unassembled WGS sequence"/>
</dbReference>
<evidence type="ECO:0000256" key="11">
    <source>
        <dbReference type="ARBA" id="ARBA00023242"/>
    </source>
</evidence>
<evidence type="ECO:0000256" key="8">
    <source>
        <dbReference type="ARBA" id="ARBA00022842"/>
    </source>
</evidence>
<comment type="subcellular location">
    <subcellularLocation>
        <location evidence="13">Nucleus</location>
    </subcellularLocation>
    <subcellularLocation>
        <location evidence="13">Chromosome</location>
        <location evidence="13">Telomere</location>
    </subcellularLocation>
</comment>
<protein>
    <recommendedName>
        <fullName evidence="3 13">Telomerase reverse transcriptase</fullName>
        <ecNumber evidence="2 13">2.7.7.49</ecNumber>
    </recommendedName>
    <alternativeName>
        <fullName evidence="13">Telomerase catalytic subunit</fullName>
    </alternativeName>
</protein>
<name>A0A1Y2MCI9_EPING</name>
<feature type="domain" description="Reverse transcriptase" evidence="15">
    <location>
        <begin position="633"/>
        <end position="970"/>
    </location>
</feature>
<comment type="catalytic activity">
    <reaction evidence="12 13">
        <text>DNA(n) + a 2'-deoxyribonucleoside 5'-triphosphate = DNA(n+1) + diphosphate</text>
        <dbReference type="Rhea" id="RHEA:22508"/>
        <dbReference type="Rhea" id="RHEA-COMP:17339"/>
        <dbReference type="Rhea" id="RHEA-COMP:17340"/>
        <dbReference type="ChEBI" id="CHEBI:33019"/>
        <dbReference type="ChEBI" id="CHEBI:61560"/>
        <dbReference type="ChEBI" id="CHEBI:173112"/>
        <dbReference type="EC" id="2.7.7.49"/>
    </reaction>
</comment>
<dbReference type="OMA" id="FDTIPQE"/>
<evidence type="ECO:0000256" key="9">
    <source>
        <dbReference type="ARBA" id="ARBA00022895"/>
    </source>
</evidence>
<dbReference type="Gene3D" id="1.10.132.70">
    <property type="match status" value="1"/>
</dbReference>
<keyword evidence="11 13" id="KW-0539">Nucleus</keyword>
<evidence type="ECO:0000256" key="1">
    <source>
        <dbReference type="ARBA" id="ARBA00008001"/>
    </source>
</evidence>
<dbReference type="GO" id="GO:0000781">
    <property type="term" value="C:chromosome, telomeric region"/>
    <property type="evidence" value="ECO:0007669"/>
    <property type="project" value="UniProtKB-SubCell"/>
</dbReference>
<dbReference type="SMART" id="SM00975">
    <property type="entry name" value="Telomerase_RBD"/>
    <property type="match status" value="1"/>
</dbReference>
<evidence type="ECO:0000313" key="17">
    <source>
        <dbReference type="Proteomes" id="UP000193240"/>
    </source>
</evidence>
<dbReference type="GO" id="GO:0000333">
    <property type="term" value="C:telomerase catalytic core complex"/>
    <property type="evidence" value="ECO:0007669"/>
    <property type="project" value="TreeGrafter"/>
</dbReference>
<dbReference type="PROSITE" id="PS50878">
    <property type="entry name" value="RT_POL"/>
    <property type="match status" value="1"/>
</dbReference>
<dbReference type="PANTHER" id="PTHR12066:SF0">
    <property type="entry name" value="TELOMERASE REVERSE TRANSCRIPTASE"/>
    <property type="match status" value="1"/>
</dbReference>
<comment type="function">
    <text evidence="13">Telomerase is a ribonucleoprotein enzyme essential for the replication of chromosome termini in most eukaryotes. It elongates telomeres. It is a reverse transcriptase that adds simple sequence repeats to chromosome ends by copying a template sequence within the RNA component of the enzyme.</text>
</comment>
<evidence type="ECO:0000256" key="4">
    <source>
        <dbReference type="ARBA" id="ARBA00022454"/>
    </source>
</evidence>
<evidence type="ECO:0000256" key="13">
    <source>
        <dbReference type="RuleBase" id="RU365061"/>
    </source>
</evidence>
<evidence type="ECO:0000313" key="16">
    <source>
        <dbReference type="EMBL" id="OSS53780.1"/>
    </source>
</evidence>
<accession>A0A1Y2MCI9</accession>
<keyword evidence="8 13" id="KW-0460">Magnesium</keyword>
<dbReference type="PANTHER" id="PTHR12066">
    <property type="entry name" value="TELOMERASE REVERSE TRANSCRIPTASE"/>
    <property type="match status" value="1"/>
</dbReference>
<dbReference type="EMBL" id="KZ107838">
    <property type="protein sequence ID" value="OSS53780.1"/>
    <property type="molecule type" value="Genomic_DNA"/>
</dbReference>
<evidence type="ECO:0000256" key="7">
    <source>
        <dbReference type="ARBA" id="ARBA00022723"/>
    </source>
</evidence>
<dbReference type="InterPro" id="IPR003545">
    <property type="entry name" value="Telomerase_RT"/>
</dbReference>
<keyword evidence="10 13" id="KW-0695">RNA-directed DNA polymerase</keyword>
<keyword evidence="4 13" id="KW-0158">Chromosome</keyword>
<comment type="similarity">
    <text evidence="1 13">Belongs to the reverse transcriptase family. Telomerase subfamily.</text>
</comment>
<dbReference type="PRINTS" id="PR01365">
    <property type="entry name" value="TELOMERASERT"/>
</dbReference>